<comment type="caution">
    <text evidence="2">The sequence shown here is derived from an EMBL/GenBank/DDBJ whole genome shotgun (WGS) entry which is preliminary data.</text>
</comment>
<gene>
    <name evidence="2" type="ORF">DQG23_14160</name>
</gene>
<keyword evidence="1" id="KW-0812">Transmembrane</keyword>
<keyword evidence="3" id="KW-1185">Reference proteome</keyword>
<dbReference type="RefSeq" id="WP_113031511.1">
    <property type="nucleotide sequence ID" value="NZ_QMFB01000007.1"/>
</dbReference>
<evidence type="ECO:0000256" key="1">
    <source>
        <dbReference type="SAM" id="Phobius"/>
    </source>
</evidence>
<dbReference type="EMBL" id="QMFB01000007">
    <property type="protein sequence ID" value="RAV20653.1"/>
    <property type="molecule type" value="Genomic_DNA"/>
</dbReference>
<accession>A0A329MPK2</accession>
<sequence>MEHSSSRSGEQAAANHNLHTMTEAHAEHEQRFLKGVYAKAAILEKELAERERVGEYEKKRRQSAWAFAGMLLGLLILTVLVLIASDFSIGAVFGLSVLWMSAAAMHEHARLKPGSKLGLLGKMFRPAR</sequence>
<keyword evidence="1" id="KW-0472">Membrane</keyword>
<dbReference type="AlphaFoldDB" id="A0A329MPK2"/>
<protein>
    <recommendedName>
        <fullName evidence="4">DUF3040 domain-containing protein</fullName>
    </recommendedName>
</protein>
<organism evidence="2 3">
    <name type="scientific">Paenibacillus contaminans</name>
    <dbReference type="NCBI Taxonomy" id="450362"/>
    <lineage>
        <taxon>Bacteria</taxon>
        <taxon>Bacillati</taxon>
        <taxon>Bacillota</taxon>
        <taxon>Bacilli</taxon>
        <taxon>Bacillales</taxon>
        <taxon>Paenibacillaceae</taxon>
        <taxon>Paenibacillus</taxon>
    </lineage>
</organism>
<keyword evidence="1" id="KW-1133">Transmembrane helix</keyword>
<feature type="transmembrane region" description="Helical" evidence="1">
    <location>
        <begin position="64"/>
        <end position="83"/>
    </location>
</feature>
<evidence type="ECO:0000313" key="2">
    <source>
        <dbReference type="EMBL" id="RAV20653.1"/>
    </source>
</evidence>
<name>A0A329MPK2_9BACL</name>
<evidence type="ECO:0008006" key="4">
    <source>
        <dbReference type="Google" id="ProtNLM"/>
    </source>
</evidence>
<proteinExistence type="predicted"/>
<reference evidence="2 3" key="1">
    <citation type="journal article" date="2009" name="Int. J. Syst. Evol. Microbiol.">
        <title>Paenibacillus contaminans sp. nov., isolated from a contaminated laboratory plate.</title>
        <authorList>
            <person name="Chou J.H."/>
            <person name="Lee J.H."/>
            <person name="Lin M.C."/>
            <person name="Chang P.S."/>
            <person name="Arun A.B."/>
            <person name="Young C.C."/>
            <person name="Chen W.M."/>
        </authorList>
    </citation>
    <scope>NUCLEOTIDE SEQUENCE [LARGE SCALE GENOMIC DNA]</scope>
    <source>
        <strain evidence="2 3">CKOBP-6</strain>
    </source>
</reference>
<evidence type="ECO:0000313" key="3">
    <source>
        <dbReference type="Proteomes" id="UP000250369"/>
    </source>
</evidence>
<dbReference type="Proteomes" id="UP000250369">
    <property type="component" value="Unassembled WGS sequence"/>
</dbReference>